<evidence type="ECO:0000256" key="1">
    <source>
        <dbReference type="ARBA" id="ARBA00022475"/>
    </source>
</evidence>
<dbReference type="Proteomes" id="UP000043437">
    <property type="component" value="Unassembled WGS sequence"/>
</dbReference>
<dbReference type="InterPro" id="IPR043461">
    <property type="entry name" value="LpxH-like"/>
</dbReference>
<reference evidence="8" key="1">
    <citation type="submission" date="2014-12" db="EMBL/GenBank/DDBJ databases">
        <authorList>
            <person name="Jaenicke S."/>
        </authorList>
    </citation>
    <scope>NUCLEOTIDE SEQUENCE [LARGE SCALE GENOMIC DNA]</scope>
</reference>
<dbReference type="AlphaFoldDB" id="A0A0K2Y7D2"/>
<keyword evidence="1" id="KW-1003">Cell membrane</keyword>
<dbReference type="GeneID" id="82132440"/>
<dbReference type="GO" id="GO:0009245">
    <property type="term" value="P:lipid A biosynthetic process"/>
    <property type="evidence" value="ECO:0007669"/>
    <property type="project" value="TreeGrafter"/>
</dbReference>
<evidence type="ECO:0000313" key="8">
    <source>
        <dbReference type="Proteomes" id="UP000043437"/>
    </source>
</evidence>
<evidence type="ECO:0000256" key="2">
    <source>
        <dbReference type="ARBA" id="ARBA00022519"/>
    </source>
</evidence>
<sequence length="254" mass="28720">MFKDRPRSAFVLPQILEGALFIADAHHQEGMADLPHFLEKIRARPPSQLFLMGDIFQILVGSVVQSHAPCVLEQIESLSRQIPVFYFEGNHDFGLRSLPQLKNATIYPRGTQPVAFTHKNKIYCLAHGDLFLGFGYGLYIRLLLNGLSLRSLGFLARFRPLYALVSTPIYAKKIKNFPQSDLDFTRFATARLEQYTLCKNGTPPLSGVIEGHFHIGRIHKPQESPLYVGLPSFYCTKEITELGGLDWIIHPALR</sequence>
<evidence type="ECO:0000256" key="5">
    <source>
        <dbReference type="ARBA" id="ARBA00023211"/>
    </source>
</evidence>
<dbReference type="GO" id="GO:0046872">
    <property type="term" value="F:metal ion binding"/>
    <property type="evidence" value="ECO:0007669"/>
    <property type="project" value="UniProtKB-KW"/>
</dbReference>
<dbReference type="SUPFAM" id="SSF56300">
    <property type="entry name" value="Metallo-dependent phosphatases"/>
    <property type="match status" value="1"/>
</dbReference>
<evidence type="ECO:0000256" key="3">
    <source>
        <dbReference type="ARBA" id="ARBA00022723"/>
    </source>
</evidence>
<accession>A0A0K2Y7D2</accession>
<keyword evidence="3" id="KW-0479">Metal-binding</keyword>
<organism evidence="7 8">
    <name type="scientific">Helicobacter ailurogastricus</name>
    <dbReference type="NCBI Taxonomy" id="1578720"/>
    <lineage>
        <taxon>Bacteria</taxon>
        <taxon>Pseudomonadati</taxon>
        <taxon>Campylobacterota</taxon>
        <taxon>Epsilonproteobacteria</taxon>
        <taxon>Campylobacterales</taxon>
        <taxon>Helicobacteraceae</taxon>
        <taxon>Helicobacter</taxon>
    </lineage>
</organism>
<dbReference type="GO" id="GO:0008758">
    <property type="term" value="F:UDP-2,3-diacylglucosamine hydrolase activity"/>
    <property type="evidence" value="ECO:0007669"/>
    <property type="project" value="TreeGrafter"/>
</dbReference>
<dbReference type="InterPro" id="IPR004843">
    <property type="entry name" value="Calcineurin-like_PHP"/>
</dbReference>
<dbReference type="EMBL" id="CDMG01000009">
    <property type="protein sequence ID" value="CRF53055.1"/>
    <property type="molecule type" value="Genomic_DNA"/>
</dbReference>
<feature type="domain" description="Calcineurin-like phosphoesterase" evidence="6">
    <location>
        <begin position="20"/>
        <end position="167"/>
    </location>
</feature>
<name>A0A0K2Y7D2_9HELI</name>
<dbReference type="Pfam" id="PF00149">
    <property type="entry name" value="Metallophos"/>
    <property type="match status" value="1"/>
</dbReference>
<evidence type="ECO:0000259" key="6">
    <source>
        <dbReference type="Pfam" id="PF00149"/>
    </source>
</evidence>
<dbReference type="PANTHER" id="PTHR34990:SF2">
    <property type="entry name" value="BLL8164 PROTEIN"/>
    <property type="match status" value="1"/>
</dbReference>
<keyword evidence="5" id="KW-0464">Manganese</keyword>
<dbReference type="PANTHER" id="PTHR34990">
    <property type="entry name" value="UDP-2,3-DIACYLGLUCOSAMINE HYDROLASE-RELATED"/>
    <property type="match status" value="1"/>
</dbReference>
<protein>
    <recommendedName>
        <fullName evidence="6">Calcineurin-like phosphoesterase domain-containing protein</fullName>
    </recommendedName>
</protein>
<dbReference type="GO" id="GO:0016020">
    <property type="term" value="C:membrane"/>
    <property type="evidence" value="ECO:0007669"/>
    <property type="project" value="GOC"/>
</dbReference>
<evidence type="ECO:0000256" key="4">
    <source>
        <dbReference type="ARBA" id="ARBA00023136"/>
    </source>
</evidence>
<gene>
    <name evidence="7" type="ORF">HAL07_15200</name>
</gene>
<dbReference type="Gene3D" id="3.60.21.10">
    <property type="match status" value="1"/>
</dbReference>
<dbReference type="RefSeq" id="WP_238374507.1">
    <property type="nucleotide sequence ID" value="NZ_CDMG01000009.1"/>
</dbReference>
<proteinExistence type="predicted"/>
<evidence type="ECO:0000313" key="7">
    <source>
        <dbReference type="EMBL" id="CRF53055.1"/>
    </source>
</evidence>
<keyword evidence="2" id="KW-0997">Cell inner membrane</keyword>
<dbReference type="InterPro" id="IPR029052">
    <property type="entry name" value="Metallo-depent_PP-like"/>
</dbReference>
<keyword evidence="4" id="KW-0472">Membrane</keyword>